<dbReference type="GO" id="GO:0003700">
    <property type="term" value="F:DNA-binding transcription factor activity"/>
    <property type="evidence" value="ECO:0007669"/>
    <property type="project" value="InterPro"/>
</dbReference>
<evidence type="ECO:0000313" key="5">
    <source>
        <dbReference type="EMBL" id="SNX96277.1"/>
    </source>
</evidence>
<dbReference type="EMBL" id="OBDO01000003">
    <property type="protein sequence ID" value="SNX96277.1"/>
    <property type="molecule type" value="Genomic_DNA"/>
</dbReference>
<dbReference type="Gene3D" id="1.20.120.530">
    <property type="entry name" value="GntR ligand-binding domain-like"/>
    <property type="match status" value="1"/>
</dbReference>
<dbReference type="SMART" id="SM00345">
    <property type="entry name" value="HTH_GNTR"/>
    <property type="match status" value="1"/>
</dbReference>
<evidence type="ECO:0000259" key="4">
    <source>
        <dbReference type="PROSITE" id="PS50949"/>
    </source>
</evidence>
<proteinExistence type="predicted"/>
<organism evidence="5 6">
    <name type="scientific">Geodermatophilus sabuli</name>
    <dbReference type="NCBI Taxonomy" id="1564158"/>
    <lineage>
        <taxon>Bacteria</taxon>
        <taxon>Bacillati</taxon>
        <taxon>Actinomycetota</taxon>
        <taxon>Actinomycetes</taxon>
        <taxon>Geodermatophilales</taxon>
        <taxon>Geodermatophilaceae</taxon>
        <taxon>Geodermatophilus</taxon>
    </lineage>
</organism>
<dbReference type="PROSITE" id="PS50949">
    <property type="entry name" value="HTH_GNTR"/>
    <property type="match status" value="1"/>
</dbReference>
<dbReference type="InterPro" id="IPR000524">
    <property type="entry name" value="Tscrpt_reg_HTH_GntR"/>
</dbReference>
<dbReference type="SUPFAM" id="SSF46785">
    <property type="entry name" value="Winged helix' DNA-binding domain"/>
    <property type="match status" value="1"/>
</dbReference>
<evidence type="ECO:0000313" key="6">
    <source>
        <dbReference type="Proteomes" id="UP000219514"/>
    </source>
</evidence>
<name>A0A285EBC6_9ACTN</name>
<dbReference type="Gene3D" id="1.10.10.10">
    <property type="entry name" value="Winged helix-like DNA-binding domain superfamily/Winged helix DNA-binding domain"/>
    <property type="match status" value="1"/>
</dbReference>
<dbReference type="InterPro" id="IPR036388">
    <property type="entry name" value="WH-like_DNA-bd_sf"/>
</dbReference>
<reference evidence="5 6" key="1">
    <citation type="submission" date="2017-09" db="EMBL/GenBank/DDBJ databases">
        <authorList>
            <person name="Ehlers B."/>
            <person name="Leendertz F.H."/>
        </authorList>
    </citation>
    <scope>NUCLEOTIDE SEQUENCE [LARGE SCALE GENOMIC DNA]</scope>
    <source>
        <strain evidence="5 6">DSM 46844</strain>
    </source>
</reference>
<dbReference type="SMART" id="SM00895">
    <property type="entry name" value="FCD"/>
    <property type="match status" value="1"/>
</dbReference>
<dbReference type="PANTHER" id="PTHR43537:SF41">
    <property type="entry name" value="TRANSCRIPTIONAL REGULATORY PROTEIN"/>
    <property type="match status" value="1"/>
</dbReference>
<dbReference type="RefSeq" id="WP_097206268.1">
    <property type="nucleotide sequence ID" value="NZ_JACHXB010000004.1"/>
</dbReference>
<keyword evidence="6" id="KW-1185">Reference proteome</keyword>
<accession>A0A285EBC6</accession>
<dbReference type="GO" id="GO:0003677">
    <property type="term" value="F:DNA binding"/>
    <property type="evidence" value="ECO:0007669"/>
    <property type="project" value="UniProtKB-KW"/>
</dbReference>
<dbReference type="SMART" id="SM00419">
    <property type="entry name" value="HTH_CRP"/>
    <property type="match status" value="1"/>
</dbReference>
<dbReference type="InterPro" id="IPR008920">
    <property type="entry name" value="TF_FadR/GntR_C"/>
</dbReference>
<keyword evidence="2 5" id="KW-0238">DNA-binding</keyword>
<gene>
    <name evidence="5" type="ORF">SAMN06893097_103446</name>
</gene>
<dbReference type="OrthoDB" id="8664638at2"/>
<dbReference type="Pfam" id="PF00392">
    <property type="entry name" value="GntR"/>
    <property type="match status" value="1"/>
</dbReference>
<dbReference type="InterPro" id="IPR036390">
    <property type="entry name" value="WH_DNA-bd_sf"/>
</dbReference>
<protein>
    <submittedName>
        <fullName evidence="5">DNA-binding transcriptional regulator, GntR family</fullName>
    </submittedName>
</protein>
<sequence length="230" mass="24659">MSLDGTRTGGALAGFSPIQRGTIRDATRDALRDLIISGGVEVDTPLRQDELAARLGISRTPLREALHALASEGLVTFDAHRGAVVTRPSARQLLDLYEIREQLEVLAGRLVVAGTSEEHIRAVQDLHGEMSGVTDPVVWAQLNQQFHATLYAPCRNRELIALIDTLSARAKFYVRILVSAGPSAAAAHREHGEMLAALQDRDPDAMEAAIRAHLQGTAAQVAPALAPDGD</sequence>
<keyword evidence="1" id="KW-0805">Transcription regulation</keyword>
<keyword evidence="3" id="KW-0804">Transcription</keyword>
<dbReference type="PANTHER" id="PTHR43537">
    <property type="entry name" value="TRANSCRIPTIONAL REGULATOR, GNTR FAMILY"/>
    <property type="match status" value="1"/>
</dbReference>
<dbReference type="AlphaFoldDB" id="A0A285EBC6"/>
<dbReference type="PRINTS" id="PR00035">
    <property type="entry name" value="HTHGNTR"/>
</dbReference>
<evidence type="ECO:0000256" key="1">
    <source>
        <dbReference type="ARBA" id="ARBA00023015"/>
    </source>
</evidence>
<dbReference type="Proteomes" id="UP000219514">
    <property type="component" value="Unassembled WGS sequence"/>
</dbReference>
<feature type="domain" description="HTH gntR-type" evidence="4">
    <location>
        <begin position="21"/>
        <end position="88"/>
    </location>
</feature>
<evidence type="ECO:0000256" key="3">
    <source>
        <dbReference type="ARBA" id="ARBA00023163"/>
    </source>
</evidence>
<dbReference type="SUPFAM" id="SSF48008">
    <property type="entry name" value="GntR ligand-binding domain-like"/>
    <property type="match status" value="1"/>
</dbReference>
<evidence type="ECO:0000256" key="2">
    <source>
        <dbReference type="ARBA" id="ARBA00023125"/>
    </source>
</evidence>
<dbReference type="Pfam" id="PF07729">
    <property type="entry name" value="FCD"/>
    <property type="match status" value="1"/>
</dbReference>
<dbReference type="InterPro" id="IPR011711">
    <property type="entry name" value="GntR_C"/>
</dbReference>
<dbReference type="InterPro" id="IPR012318">
    <property type="entry name" value="HTH_CRP"/>
</dbReference>